<dbReference type="SUPFAM" id="SSF52540">
    <property type="entry name" value="P-loop containing nucleoside triphosphate hydrolases"/>
    <property type="match status" value="1"/>
</dbReference>
<dbReference type="Pfam" id="PF00005">
    <property type="entry name" value="ABC_tran"/>
    <property type="match status" value="1"/>
</dbReference>
<dbReference type="InterPro" id="IPR003439">
    <property type="entry name" value="ABC_transporter-like_ATP-bd"/>
</dbReference>
<dbReference type="InterPro" id="IPR003593">
    <property type="entry name" value="AAA+_ATPase"/>
</dbReference>
<dbReference type="EMBL" id="DWWJ01000031">
    <property type="protein sequence ID" value="HJC40268.1"/>
    <property type="molecule type" value="Genomic_DNA"/>
</dbReference>
<evidence type="ECO:0000256" key="1">
    <source>
        <dbReference type="ARBA" id="ARBA00022448"/>
    </source>
</evidence>
<reference evidence="5" key="1">
    <citation type="journal article" date="2021" name="PeerJ">
        <title>Extensive microbial diversity within the chicken gut microbiome revealed by metagenomics and culture.</title>
        <authorList>
            <person name="Gilroy R."/>
            <person name="Ravi A."/>
            <person name="Getino M."/>
            <person name="Pursley I."/>
            <person name="Horton D.L."/>
            <person name="Alikhan N.F."/>
            <person name="Baker D."/>
            <person name="Gharbi K."/>
            <person name="Hall N."/>
            <person name="Watson M."/>
            <person name="Adriaenssens E.M."/>
            <person name="Foster-Nyarko E."/>
            <person name="Jarju S."/>
            <person name="Secka A."/>
            <person name="Antonio M."/>
            <person name="Oren A."/>
            <person name="Chaudhuri R.R."/>
            <person name="La Ragione R."/>
            <person name="Hildebrand F."/>
            <person name="Pallen M.J."/>
        </authorList>
    </citation>
    <scope>NUCLEOTIDE SEQUENCE</scope>
    <source>
        <strain evidence="5">CHK186-1790</strain>
    </source>
</reference>
<comment type="caution">
    <text evidence="5">The sequence shown here is derived from an EMBL/GenBank/DDBJ whole genome shotgun (WGS) entry which is preliminary data.</text>
</comment>
<dbReference type="PANTHER" id="PTHR42788">
    <property type="entry name" value="TAURINE IMPORT ATP-BINDING PROTEIN-RELATED"/>
    <property type="match status" value="1"/>
</dbReference>
<dbReference type="Proteomes" id="UP000823882">
    <property type="component" value="Unassembled WGS sequence"/>
</dbReference>
<dbReference type="PANTHER" id="PTHR42788:SF2">
    <property type="entry name" value="ABC TRANSPORTER ATP-BINDING PROTEIN"/>
    <property type="match status" value="1"/>
</dbReference>
<evidence type="ECO:0000313" key="6">
    <source>
        <dbReference type="Proteomes" id="UP000823882"/>
    </source>
</evidence>
<name>A0A9D2NZE2_9FIRM</name>
<evidence type="ECO:0000259" key="4">
    <source>
        <dbReference type="PROSITE" id="PS50893"/>
    </source>
</evidence>
<dbReference type="GO" id="GO:0005524">
    <property type="term" value="F:ATP binding"/>
    <property type="evidence" value="ECO:0007669"/>
    <property type="project" value="UniProtKB-KW"/>
</dbReference>
<gene>
    <name evidence="5" type="ORF">H9701_01770</name>
</gene>
<dbReference type="SMART" id="SM00382">
    <property type="entry name" value="AAA"/>
    <property type="match status" value="1"/>
</dbReference>
<organism evidence="5 6">
    <name type="scientific">Candidatus Intestinimonas pullistercoris</name>
    <dbReference type="NCBI Taxonomy" id="2838623"/>
    <lineage>
        <taxon>Bacteria</taxon>
        <taxon>Bacillati</taxon>
        <taxon>Bacillota</taxon>
        <taxon>Clostridia</taxon>
        <taxon>Eubacteriales</taxon>
        <taxon>Intestinimonas</taxon>
    </lineage>
</organism>
<protein>
    <submittedName>
        <fullName evidence="5">ABC transporter ATP-binding protein</fullName>
    </submittedName>
</protein>
<sequence>MSGSQSVSALQAEGITKSYDGRVIIRDVSIHLEPGELVCLLGVSGAGKTTLFHTLSGLERPEEGRVLLQGEDITGRPGKISYMLQRDLLLPHKKILDNVALPLVIRGEKPRAAREKARGYFAQFGLEGTQDQYPAQLSGGMRQRAALLRTFLGSRGVVLLDEPFSALDALTKREIHRWYMGMMDQLQLTTLFITHDIDEAILLSDRIYILSGQPGQITAERTIQPPRPRGLEFALSGEFLDYKKNILSLLER</sequence>
<accession>A0A9D2NZE2</accession>
<dbReference type="Gene3D" id="3.40.50.300">
    <property type="entry name" value="P-loop containing nucleotide triphosphate hydrolases"/>
    <property type="match status" value="1"/>
</dbReference>
<keyword evidence="1" id="KW-0813">Transport</keyword>
<evidence type="ECO:0000256" key="3">
    <source>
        <dbReference type="ARBA" id="ARBA00022840"/>
    </source>
</evidence>
<evidence type="ECO:0000313" key="5">
    <source>
        <dbReference type="EMBL" id="HJC40268.1"/>
    </source>
</evidence>
<feature type="domain" description="ABC transporter" evidence="4">
    <location>
        <begin position="10"/>
        <end position="239"/>
    </location>
</feature>
<dbReference type="CDD" id="cd03293">
    <property type="entry name" value="ABC_NrtD_SsuB_transporters"/>
    <property type="match status" value="1"/>
</dbReference>
<proteinExistence type="predicted"/>
<dbReference type="InterPro" id="IPR050166">
    <property type="entry name" value="ABC_transporter_ATP-bind"/>
</dbReference>
<keyword evidence="2" id="KW-0547">Nucleotide-binding</keyword>
<dbReference type="InterPro" id="IPR017871">
    <property type="entry name" value="ABC_transporter-like_CS"/>
</dbReference>
<reference evidence="5" key="2">
    <citation type="submission" date="2021-04" db="EMBL/GenBank/DDBJ databases">
        <authorList>
            <person name="Gilroy R."/>
        </authorList>
    </citation>
    <scope>NUCLEOTIDE SEQUENCE</scope>
    <source>
        <strain evidence="5">CHK186-1790</strain>
    </source>
</reference>
<dbReference type="InterPro" id="IPR027417">
    <property type="entry name" value="P-loop_NTPase"/>
</dbReference>
<dbReference type="PROSITE" id="PS00211">
    <property type="entry name" value="ABC_TRANSPORTER_1"/>
    <property type="match status" value="1"/>
</dbReference>
<keyword evidence="3 5" id="KW-0067">ATP-binding</keyword>
<dbReference type="GO" id="GO:0016887">
    <property type="term" value="F:ATP hydrolysis activity"/>
    <property type="evidence" value="ECO:0007669"/>
    <property type="project" value="InterPro"/>
</dbReference>
<dbReference type="PROSITE" id="PS50893">
    <property type="entry name" value="ABC_TRANSPORTER_2"/>
    <property type="match status" value="1"/>
</dbReference>
<dbReference type="AlphaFoldDB" id="A0A9D2NZE2"/>
<evidence type="ECO:0000256" key="2">
    <source>
        <dbReference type="ARBA" id="ARBA00022741"/>
    </source>
</evidence>